<evidence type="ECO:0000256" key="3">
    <source>
        <dbReference type="SAM" id="MobiDB-lite"/>
    </source>
</evidence>
<dbReference type="Gene3D" id="1.10.10.10">
    <property type="entry name" value="Winged helix-like DNA-binding domain superfamily/Winged helix DNA-binding domain"/>
    <property type="match status" value="1"/>
</dbReference>
<dbReference type="AlphaFoldDB" id="W9SCU2"/>
<evidence type="ECO:0000259" key="4">
    <source>
        <dbReference type="PROSITE" id="PS50961"/>
    </source>
</evidence>
<dbReference type="FunFam" id="1.10.10.10:FF:000131">
    <property type="entry name" value="la-related protein 1B isoform X2"/>
    <property type="match status" value="1"/>
</dbReference>
<dbReference type="Pfam" id="PF05383">
    <property type="entry name" value="La"/>
    <property type="match status" value="1"/>
</dbReference>
<dbReference type="STRING" id="981085.W9SCU2"/>
<dbReference type="InterPro" id="IPR036390">
    <property type="entry name" value="WH_DNA-bd_sf"/>
</dbReference>
<feature type="region of interest" description="Disordered" evidence="3">
    <location>
        <begin position="84"/>
        <end position="144"/>
    </location>
</feature>
<organism evidence="5 6">
    <name type="scientific">Morus notabilis</name>
    <dbReference type="NCBI Taxonomy" id="981085"/>
    <lineage>
        <taxon>Eukaryota</taxon>
        <taxon>Viridiplantae</taxon>
        <taxon>Streptophyta</taxon>
        <taxon>Embryophyta</taxon>
        <taxon>Tracheophyta</taxon>
        <taxon>Spermatophyta</taxon>
        <taxon>Magnoliopsida</taxon>
        <taxon>eudicotyledons</taxon>
        <taxon>Gunneridae</taxon>
        <taxon>Pentapetalae</taxon>
        <taxon>rosids</taxon>
        <taxon>fabids</taxon>
        <taxon>Rosales</taxon>
        <taxon>Moraceae</taxon>
        <taxon>Moreae</taxon>
        <taxon>Morus</taxon>
    </lineage>
</organism>
<feature type="region of interest" description="Disordered" evidence="3">
    <location>
        <begin position="353"/>
        <end position="374"/>
    </location>
</feature>
<feature type="domain" description="HTH La-type RNA-binding" evidence="4">
    <location>
        <begin position="226"/>
        <end position="315"/>
    </location>
</feature>
<dbReference type="InterPro" id="IPR036388">
    <property type="entry name" value="WH-like_DNA-bd_sf"/>
</dbReference>
<feature type="compositionally biased region" description="Low complexity" evidence="3">
    <location>
        <begin position="1"/>
        <end position="21"/>
    </location>
</feature>
<dbReference type="PANTHER" id="PTHR22792:SF132">
    <property type="entry name" value="LA-RELATED PROTEIN 1"/>
    <property type="match status" value="1"/>
</dbReference>
<feature type="region of interest" description="Disordered" evidence="3">
    <location>
        <begin position="1"/>
        <end position="71"/>
    </location>
</feature>
<dbReference type="InterPro" id="IPR006630">
    <property type="entry name" value="La_HTH"/>
</dbReference>
<evidence type="ECO:0000313" key="5">
    <source>
        <dbReference type="EMBL" id="EXC35309.1"/>
    </source>
</evidence>
<name>W9SCU2_9ROSA</name>
<dbReference type="SUPFAM" id="SSF46785">
    <property type="entry name" value="Winged helix' DNA-binding domain"/>
    <property type="match status" value="1"/>
</dbReference>
<dbReference type="Proteomes" id="UP000030645">
    <property type="component" value="Unassembled WGS sequence"/>
</dbReference>
<gene>
    <name evidence="5" type="ORF">L484_026632</name>
</gene>
<accession>W9SCU2</accession>
<proteinExistence type="predicted"/>
<dbReference type="InterPro" id="IPR045180">
    <property type="entry name" value="La_dom_prot"/>
</dbReference>
<evidence type="ECO:0000256" key="2">
    <source>
        <dbReference type="PROSITE-ProRule" id="PRU00332"/>
    </source>
</evidence>
<feature type="compositionally biased region" description="Gly residues" evidence="3">
    <location>
        <begin position="109"/>
        <end position="127"/>
    </location>
</feature>
<dbReference type="GO" id="GO:0005737">
    <property type="term" value="C:cytoplasm"/>
    <property type="evidence" value="ECO:0007669"/>
    <property type="project" value="UniProtKB-ARBA"/>
</dbReference>
<keyword evidence="6" id="KW-1185">Reference proteome</keyword>
<dbReference type="SMART" id="SM00715">
    <property type="entry name" value="LA"/>
    <property type="match status" value="1"/>
</dbReference>
<dbReference type="eggNOG" id="KOG2590">
    <property type="taxonomic scope" value="Eukaryota"/>
</dbReference>
<dbReference type="EMBL" id="KE346358">
    <property type="protein sequence ID" value="EXC35309.1"/>
    <property type="molecule type" value="Genomic_DNA"/>
</dbReference>
<keyword evidence="1 2" id="KW-0694">RNA-binding</keyword>
<dbReference type="PROSITE" id="PS50961">
    <property type="entry name" value="HTH_LA"/>
    <property type="match status" value="1"/>
</dbReference>
<dbReference type="PANTHER" id="PTHR22792">
    <property type="entry name" value="LUPUS LA PROTEIN-RELATED"/>
    <property type="match status" value="1"/>
</dbReference>
<dbReference type="GO" id="GO:0003723">
    <property type="term" value="F:RNA binding"/>
    <property type="evidence" value="ECO:0007669"/>
    <property type="project" value="UniProtKB-UniRule"/>
</dbReference>
<evidence type="ECO:0000256" key="1">
    <source>
        <dbReference type="ARBA" id="ARBA00022884"/>
    </source>
</evidence>
<evidence type="ECO:0000313" key="6">
    <source>
        <dbReference type="Proteomes" id="UP000030645"/>
    </source>
</evidence>
<dbReference type="CDD" id="cd07323">
    <property type="entry name" value="LAM"/>
    <property type="match status" value="1"/>
</dbReference>
<feature type="compositionally biased region" description="Low complexity" evidence="3">
    <location>
        <begin position="56"/>
        <end position="71"/>
    </location>
</feature>
<protein>
    <recommendedName>
        <fullName evidence="4">HTH La-type RNA-binding domain-containing protein</fullName>
    </recommendedName>
</protein>
<reference evidence="6" key="1">
    <citation type="submission" date="2013-01" db="EMBL/GenBank/DDBJ databases">
        <title>Draft Genome Sequence of a Mulberry Tree, Morus notabilis C.K. Schneid.</title>
        <authorList>
            <person name="He N."/>
            <person name="Zhao S."/>
        </authorList>
    </citation>
    <scope>NUCLEOTIDE SEQUENCE</scope>
</reference>
<sequence length="374" mass="38958">MAAMSNSSSSSSSMAVASVKSPRYGGGGVGDRVGSPQSRRAVARSPWSQIVRGESEPIAAVPSSPSAAAAAAVMEPAIADAAAAISSCSSSASSPPPSASSSPSLVDETGGGESSEGGGSGPNGGNVGKRTAWNKPSNGGSAAEVGPVMGANIWPALSESARTSSAKSSSESLKGLSDGLPSGLVSQILLMRLSIDLSDLGPQLVYVPTPPPFVGVAPPLSPVFYSPADPQLPSKIVNQIDYYFSNENLIKDIYLRQNMDDQGWVPIKLIAGFNKVLHLTDNIQFILEAVRMSNVVEVQGDKVRRRNDWMRWLMPPAQFSTASSPRTPGKSSHDTLAARVQGIALEERNTNISSNYQQHLPNGDVADHSFSGRN</sequence>
<feature type="compositionally biased region" description="Low complexity" evidence="3">
    <location>
        <begin position="84"/>
        <end position="104"/>
    </location>
</feature>